<dbReference type="InterPro" id="IPR036615">
    <property type="entry name" value="Mur_ligase_C_dom_sf"/>
</dbReference>
<keyword evidence="5 10" id="KW-0067">ATP-binding</keyword>
<keyword evidence="1 10" id="KW-0963">Cytoplasm</keyword>
<evidence type="ECO:0000256" key="3">
    <source>
        <dbReference type="ARBA" id="ARBA00022618"/>
    </source>
</evidence>
<dbReference type="InterPro" id="IPR051046">
    <property type="entry name" value="MurCDEF_CellWall_CoF430Synth"/>
</dbReference>
<keyword evidence="7 10" id="KW-0573">Peptidoglycan synthesis</keyword>
<evidence type="ECO:0000259" key="12">
    <source>
        <dbReference type="Pfam" id="PF02875"/>
    </source>
</evidence>
<keyword evidence="6 10" id="KW-0133">Cell shape</keyword>
<keyword evidence="2 10" id="KW-0436">Ligase</keyword>
<dbReference type="PANTHER" id="PTHR43024">
    <property type="entry name" value="UDP-N-ACETYLMURAMOYL-TRIPEPTIDE--D-ALANYL-D-ALANINE LIGASE"/>
    <property type="match status" value="1"/>
</dbReference>
<dbReference type="EC" id="6.3.2.10" evidence="10 11"/>
<dbReference type="Gene3D" id="3.40.1190.10">
    <property type="entry name" value="Mur-like, catalytic domain"/>
    <property type="match status" value="1"/>
</dbReference>
<keyword evidence="4 10" id="KW-0547">Nucleotide-binding</keyword>
<evidence type="ECO:0000256" key="9">
    <source>
        <dbReference type="ARBA" id="ARBA00023316"/>
    </source>
</evidence>
<dbReference type="Pfam" id="PF08245">
    <property type="entry name" value="Mur_ligase_M"/>
    <property type="match status" value="1"/>
</dbReference>
<dbReference type="InterPro" id="IPR036565">
    <property type="entry name" value="Mur-like_cat_sf"/>
</dbReference>
<dbReference type="PANTHER" id="PTHR43024:SF1">
    <property type="entry name" value="UDP-N-ACETYLMURAMOYL-TRIPEPTIDE--D-ALANYL-D-ALANINE LIGASE"/>
    <property type="match status" value="1"/>
</dbReference>
<dbReference type="SUPFAM" id="SSF53244">
    <property type="entry name" value="MurD-like peptide ligases, peptide-binding domain"/>
    <property type="match status" value="1"/>
</dbReference>
<reference evidence="14" key="1">
    <citation type="journal article" date="2014" name="Int. J. Syst. Evol. Microbiol.">
        <title>Complete genome sequence of Corynebacterium casei LMG S-19264T (=DSM 44701T), isolated from a smear-ripened cheese.</title>
        <authorList>
            <consortium name="US DOE Joint Genome Institute (JGI-PGF)"/>
            <person name="Walter F."/>
            <person name="Albersmeier A."/>
            <person name="Kalinowski J."/>
            <person name="Ruckert C."/>
        </authorList>
    </citation>
    <scope>NUCLEOTIDE SEQUENCE</scope>
    <source>
        <strain evidence="14">CGMCC 1.12153</strain>
    </source>
</reference>
<dbReference type="InterPro" id="IPR004101">
    <property type="entry name" value="Mur_ligase_C"/>
</dbReference>
<dbReference type="Pfam" id="PF02875">
    <property type="entry name" value="Mur_ligase_C"/>
    <property type="match status" value="1"/>
</dbReference>
<keyword evidence="9 10" id="KW-0961">Cell wall biogenesis/degradation</keyword>
<gene>
    <name evidence="10 14" type="primary">murF</name>
    <name evidence="14" type="ORF">GCM10010954_07970</name>
</gene>
<dbReference type="Gene3D" id="3.40.1390.10">
    <property type="entry name" value="MurE/MurF, N-terminal domain"/>
    <property type="match status" value="1"/>
</dbReference>
<dbReference type="InterPro" id="IPR035911">
    <property type="entry name" value="MurE/MurF_N"/>
</dbReference>
<comment type="similarity">
    <text evidence="10">Belongs to the MurCDEF family. MurF subfamily.</text>
</comment>
<protein>
    <recommendedName>
        <fullName evidence="10 11">UDP-N-acetylmuramoyl-tripeptide--D-alanyl-D-alanine ligase</fullName>
        <ecNumber evidence="10 11">6.3.2.10</ecNumber>
    </recommendedName>
    <alternativeName>
        <fullName evidence="10">D-alanyl-D-alanine-adding enzyme</fullName>
    </alternativeName>
</protein>
<accession>A0A917B055</accession>
<feature type="domain" description="Mur ligase central" evidence="13">
    <location>
        <begin position="111"/>
        <end position="289"/>
    </location>
</feature>
<dbReference type="NCBIfam" id="TIGR01143">
    <property type="entry name" value="murF"/>
    <property type="match status" value="1"/>
</dbReference>
<dbReference type="SUPFAM" id="SSF63418">
    <property type="entry name" value="MurE/MurF N-terminal domain"/>
    <property type="match status" value="1"/>
</dbReference>
<comment type="subcellular location">
    <subcellularLocation>
        <location evidence="10 11">Cytoplasm</location>
    </subcellularLocation>
</comment>
<evidence type="ECO:0000256" key="2">
    <source>
        <dbReference type="ARBA" id="ARBA00022598"/>
    </source>
</evidence>
<dbReference type="GO" id="GO:0005737">
    <property type="term" value="C:cytoplasm"/>
    <property type="evidence" value="ECO:0007669"/>
    <property type="project" value="UniProtKB-SubCell"/>
</dbReference>
<dbReference type="GO" id="GO:0051301">
    <property type="term" value="P:cell division"/>
    <property type="evidence" value="ECO:0007669"/>
    <property type="project" value="UniProtKB-KW"/>
</dbReference>
<proteinExistence type="inferred from homology"/>
<reference evidence="14" key="2">
    <citation type="submission" date="2020-09" db="EMBL/GenBank/DDBJ databases">
        <authorList>
            <person name="Sun Q."/>
            <person name="Zhou Y."/>
        </authorList>
    </citation>
    <scope>NUCLEOTIDE SEQUENCE</scope>
    <source>
        <strain evidence="14">CGMCC 1.12153</strain>
    </source>
</reference>
<sequence>MFKVKELASYFPNGRGATQDSIQIREVMTDTRVEKKQSLFVPLVGENHDAHRFLMNAIKMGAVAALWQEDHELPKEIPTEFPVFFVEDTLRALQETSSFYLRKVNPVVVGITGSNGKTTTKDLTASVLQVKYRTHKTAGNFNNHVGMPLTILSMPLDTEVAVLEMGMSQAGEISLLSKLAQPRHVMITNIGESHIEYLGSREGIAKAKLEILDGWQQGSFIFDGDEELLRKYHQTPQAFACGFQSSSDVVINDIVLEENRSLFTIDEDLYELSMSGKHNVKNASYVVTLAKELGLTVKEIQTGLKQLQMSGMRFEKHMGLNGALIINDAYNASPTSMKATIEIILELKSKSKKILILGDMFELGAHADQLHKEVSTAITEEISAVYTVGEHAAQIIEGMKERNLDIETKHFKDKDSLSHHVQQQLNSDTVVLLKASRGMKLEVLLNDLLDE</sequence>
<comment type="pathway">
    <text evidence="10 11">Cell wall biogenesis; peptidoglycan biosynthesis.</text>
</comment>
<evidence type="ECO:0000256" key="1">
    <source>
        <dbReference type="ARBA" id="ARBA00022490"/>
    </source>
</evidence>
<dbReference type="GO" id="GO:0009252">
    <property type="term" value="P:peptidoglycan biosynthetic process"/>
    <property type="evidence" value="ECO:0007669"/>
    <property type="project" value="UniProtKB-UniRule"/>
</dbReference>
<dbReference type="Gene3D" id="3.90.190.20">
    <property type="entry name" value="Mur ligase, C-terminal domain"/>
    <property type="match status" value="1"/>
</dbReference>
<dbReference type="GO" id="GO:0047480">
    <property type="term" value="F:UDP-N-acetylmuramoyl-tripeptide-D-alanyl-D-alanine ligase activity"/>
    <property type="evidence" value="ECO:0007669"/>
    <property type="project" value="UniProtKB-UniRule"/>
</dbReference>
<feature type="binding site" evidence="10">
    <location>
        <begin position="113"/>
        <end position="119"/>
    </location>
    <ligand>
        <name>ATP</name>
        <dbReference type="ChEBI" id="CHEBI:30616"/>
    </ligand>
</feature>
<evidence type="ECO:0000313" key="15">
    <source>
        <dbReference type="Proteomes" id="UP000660110"/>
    </source>
</evidence>
<evidence type="ECO:0000256" key="4">
    <source>
        <dbReference type="ARBA" id="ARBA00022741"/>
    </source>
</evidence>
<comment type="function">
    <text evidence="10 11">Involved in cell wall formation. Catalyzes the final step in the synthesis of UDP-N-acetylmuramoyl-pentapeptide, the precursor of murein.</text>
</comment>
<dbReference type="SUPFAM" id="SSF53623">
    <property type="entry name" value="MurD-like peptide ligases, catalytic domain"/>
    <property type="match status" value="1"/>
</dbReference>
<dbReference type="GO" id="GO:0071555">
    <property type="term" value="P:cell wall organization"/>
    <property type="evidence" value="ECO:0007669"/>
    <property type="project" value="UniProtKB-KW"/>
</dbReference>
<evidence type="ECO:0000256" key="7">
    <source>
        <dbReference type="ARBA" id="ARBA00022984"/>
    </source>
</evidence>
<comment type="catalytic activity">
    <reaction evidence="10 11">
        <text>D-alanyl-D-alanine + UDP-N-acetyl-alpha-D-muramoyl-L-alanyl-gamma-D-glutamyl-meso-2,6-diaminopimelate + ATP = UDP-N-acetyl-alpha-D-muramoyl-L-alanyl-gamma-D-glutamyl-meso-2,6-diaminopimeloyl-D-alanyl-D-alanine + ADP + phosphate + H(+)</text>
        <dbReference type="Rhea" id="RHEA:28374"/>
        <dbReference type="ChEBI" id="CHEBI:15378"/>
        <dbReference type="ChEBI" id="CHEBI:30616"/>
        <dbReference type="ChEBI" id="CHEBI:43474"/>
        <dbReference type="ChEBI" id="CHEBI:57822"/>
        <dbReference type="ChEBI" id="CHEBI:61386"/>
        <dbReference type="ChEBI" id="CHEBI:83905"/>
        <dbReference type="ChEBI" id="CHEBI:456216"/>
        <dbReference type="EC" id="6.3.2.10"/>
    </reaction>
</comment>
<feature type="domain" description="Mur ligase C-terminal" evidence="12">
    <location>
        <begin position="312"/>
        <end position="437"/>
    </location>
</feature>
<evidence type="ECO:0000259" key="13">
    <source>
        <dbReference type="Pfam" id="PF08245"/>
    </source>
</evidence>
<dbReference type="HAMAP" id="MF_02019">
    <property type="entry name" value="MurF"/>
    <property type="match status" value="1"/>
</dbReference>
<dbReference type="GO" id="GO:0005524">
    <property type="term" value="F:ATP binding"/>
    <property type="evidence" value="ECO:0007669"/>
    <property type="project" value="UniProtKB-UniRule"/>
</dbReference>
<name>A0A917B055_HALAA</name>
<dbReference type="InterPro" id="IPR013221">
    <property type="entry name" value="Mur_ligase_cen"/>
</dbReference>
<evidence type="ECO:0000256" key="5">
    <source>
        <dbReference type="ARBA" id="ARBA00022840"/>
    </source>
</evidence>
<comment type="caution">
    <text evidence="14">The sequence shown here is derived from an EMBL/GenBank/DDBJ whole genome shotgun (WGS) entry which is preliminary data.</text>
</comment>
<organism evidence="14 15">
    <name type="scientific">Halobacillus andaensis</name>
    <dbReference type="NCBI Taxonomy" id="1176239"/>
    <lineage>
        <taxon>Bacteria</taxon>
        <taxon>Bacillati</taxon>
        <taxon>Bacillota</taxon>
        <taxon>Bacilli</taxon>
        <taxon>Bacillales</taxon>
        <taxon>Bacillaceae</taxon>
        <taxon>Halobacillus</taxon>
    </lineage>
</organism>
<keyword evidence="8 10" id="KW-0131">Cell cycle</keyword>
<dbReference type="Proteomes" id="UP000660110">
    <property type="component" value="Unassembled WGS sequence"/>
</dbReference>
<dbReference type="AlphaFoldDB" id="A0A917B055"/>
<dbReference type="EMBL" id="BMEL01000001">
    <property type="protein sequence ID" value="GGF11764.1"/>
    <property type="molecule type" value="Genomic_DNA"/>
</dbReference>
<evidence type="ECO:0000256" key="10">
    <source>
        <dbReference type="HAMAP-Rule" id="MF_02019"/>
    </source>
</evidence>
<dbReference type="GO" id="GO:0008360">
    <property type="term" value="P:regulation of cell shape"/>
    <property type="evidence" value="ECO:0007669"/>
    <property type="project" value="UniProtKB-KW"/>
</dbReference>
<evidence type="ECO:0000256" key="11">
    <source>
        <dbReference type="RuleBase" id="RU004136"/>
    </source>
</evidence>
<dbReference type="RefSeq" id="WP_188376165.1">
    <property type="nucleotide sequence ID" value="NZ_BMEL01000001.1"/>
</dbReference>
<evidence type="ECO:0000256" key="6">
    <source>
        <dbReference type="ARBA" id="ARBA00022960"/>
    </source>
</evidence>
<keyword evidence="15" id="KW-1185">Reference proteome</keyword>
<evidence type="ECO:0000313" key="14">
    <source>
        <dbReference type="EMBL" id="GGF11764.1"/>
    </source>
</evidence>
<dbReference type="InterPro" id="IPR005863">
    <property type="entry name" value="UDP-N-AcMur_synth"/>
</dbReference>
<evidence type="ECO:0000256" key="8">
    <source>
        <dbReference type="ARBA" id="ARBA00023306"/>
    </source>
</evidence>
<keyword evidence="3 10" id="KW-0132">Cell division</keyword>